<evidence type="ECO:0000313" key="3">
    <source>
        <dbReference type="Proteomes" id="UP000182427"/>
    </source>
</evidence>
<evidence type="ECO:0000256" key="1">
    <source>
        <dbReference type="SAM" id="MobiDB-lite"/>
    </source>
</evidence>
<dbReference type="Proteomes" id="UP000182427">
    <property type="component" value="Chromosome I"/>
</dbReference>
<protein>
    <submittedName>
        <fullName evidence="2">Uncharacterized protein</fullName>
    </submittedName>
</protein>
<sequence>MIEGKRVAPEPLPSGLGLTGTGDSSMTGYGSAT</sequence>
<keyword evidence="3" id="KW-1185">Reference proteome</keyword>
<proteinExistence type="predicted"/>
<name>A0A1G7NSH8_9BACT</name>
<dbReference type="EMBL" id="LT629690">
    <property type="protein sequence ID" value="SDF76200.1"/>
    <property type="molecule type" value="Genomic_DNA"/>
</dbReference>
<gene>
    <name evidence="2" type="ORF">SAMN05444167_3228</name>
</gene>
<feature type="region of interest" description="Disordered" evidence="1">
    <location>
        <begin position="1"/>
        <end position="33"/>
    </location>
</feature>
<accession>A0A1G7NSH8</accession>
<feature type="compositionally biased region" description="Low complexity" evidence="1">
    <location>
        <begin position="13"/>
        <end position="33"/>
    </location>
</feature>
<reference evidence="3" key="1">
    <citation type="submission" date="2016-10" db="EMBL/GenBank/DDBJ databases">
        <authorList>
            <person name="Varghese N."/>
            <person name="Submissions S."/>
        </authorList>
    </citation>
    <scope>NUCLEOTIDE SEQUENCE [LARGE SCALE GENOMIC DNA]</scope>
    <source>
        <strain evidence="3">GAS232</strain>
    </source>
</reference>
<evidence type="ECO:0000313" key="2">
    <source>
        <dbReference type="EMBL" id="SDF76200.1"/>
    </source>
</evidence>
<dbReference type="AlphaFoldDB" id="A0A1G7NSH8"/>
<organism evidence="2 3">
    <name type="scientific">Terriglobus roseus</name>
    <dbReference type="NCBI Taxonomy" id="392734"/>
    <lineage>
        <taxon>Bacteria</taxon>
        <taxon>Pseudomonadati</taxon>
        <taxon>Acidobacteriota</taxon>
        <taxon>Terriglobia</taxon>
        <taxon>Terriglobales</taxon>
        <taxon>Acidobacteriaceae</taxon>
        <taxon>Terriglobus</taxon>
    </lineage>
</organism>